<sequence length="392" mass="44219">SNESLSTGRNLSHIMTSTFEVEQKDIILMQNESLETLQVKENFLMMQDIDTRTGYVRNNRRHSTDSGKGVQMRSKNFKKRLVNSVGVFKIRGSWQGIETETKVSCQTSKTKASGKSSSPGVKKSKVSIKSGLTRHNSSAMVQSQVIPYIEQTRDISHKEQSKNKPQKEQTRDPSCIEQIKNTSATEQSKNTLQNWDTPQEVKSKTKPKTAQSIATSNKVQSQTDPHKTYSKINPHKIQSNTNSQRAESKTNSQKVRSQTTPHKEYSRSVKKKKEEIDKKLNQMAREHMIAISSSSKNSATHDGVGAPNDSEDSIESDDASFEKITPYCNIVECRPVEGESYLEISHEDDKTSPFTQQQQDGAPSTTQKAKSSKLKRFRKSVRRLFARRSQNA</sequence>
<evidence type="ECO:0000256" key="1">
    <source>
        <dbReference type="SAM" id="MobiDB-lite"/>
    </source>
</evidence>
<feature type="region of interest" description="Disordered" evidence="1">
    <location>
        <begin position="340"/>
        <end position="376"/>
    </location>
</feature>
<dbReference type="EnsemblMetazoa" id="CLYHEMT019046.1">
    <property type="protein sequence ID" value="CLYHEMP019046.1"/>
    <property type="gene ID" value="CLYHEMG019046"/>
</dbReference>
<feature type="compositionally biased region" description="Polar residues" evidence="1">
    <location>
        <begin position="236"/>
        <end position="260"/>
    </location>
</feature>
<feature type="compositionally biased region" description="Polar residues" evidence="1">
    <location>
        <begin position="291"/>
        <end position="300"/>
    </location>
</feature>
<proteinExistence type="predicted"/>
<evidence type="ECO:0000313" key="3">
    <source>
        <dbReference type="Proteomes" id="UP000594262"/>
    </source>
</evidence>
<feature type="compositionally biased region" description="Polar residues" evidence="1">
    <location>
        <begin position="208"/>
        <end position="223"/>
    </location>
</feature>
<feature type="compositionally biased region" description="Polar residues" evidence="1">
    <location>
        <begin position="352"/>
        <end position="369"/>
    </location>
</feature>
<evidence type="ECO:0000313" key="2">
    <source>
        <dbReference type="EnsemblMetazoa" id="CLYHEMP019046.1"/>
    </source>
</evidence>
<protein>
    <submittedName>
        <fullName evidence="2">Uncharacterized protein</fullName>
    </submittedName>
</protein>
<feature type="compositionally biased region" description="Low complexity" evidence="1">
    <location>
        <begin position="107"/>
        <end position="131"/>
    </location>
</feature>
<organism evidence="2 3">
    <name type="scientific">Clytia hemisphaerica</name>
    <dbReference type="NCBI Taxonomy" id="252671"/>
    <lineage>
        <taxon>Eukaryota</taxon>
        <taxon>Metazoa</taxon>
        <taxon>Cnidaria</taxon>
        <taxon>Hydrozoa</taxon>
        <taxon>Hydroidolina</taxon>
        <taxon>Leptothecata</taxon>
        <taxon>Obeliida</taxon>
        <taxon>Clytiidae</taxon>
        <taxon>Clytia</taxon>
    </lineage>
</organism>
<dbReference type="Proteomes" id="UP000594262">
    <property type="component" value="Unplaced"/>
</dbReference>
<feature type="region of interest" description="Disordered" evidence="1">
    <location>
        <begin position="100"/>
        <end position="274"/>
    </location>
</feature>
<reference evidence="2" key="1">
    <citation type="submission" date="2021-01" db="UniProtKB">
        <authorList>
            <consortium name="EnsemblMetazoa"/>
        </authorList>
    </citation>
    <scope>IDENTIFICATION</scope>
</reference>
<keyword evidence="3" id="KW-1185">Reference proteome</keyword>
<feature type="region of interest" description="Disordered" evidence="1">
    <location>
        <begin position="291"/>
        <end position="317"/>
    </location>
</feature>
<name>A0A7M5X779_9CNID</name>
<feature type="compositionally biased region" description="Polar residues" evidence="1">
    <location>
        <begin position="133"/>
        <end position="145"/>
    </location>
</feature>
<feature type="compositionally biased region" description="Basic and acidic residues" evidence="1">
    <location>
        <begin position="261"/>
        <end position="274"/>
    </location>
</feature>
<feature type="compositionally biased region" description="Polar residues" evidence="1">
    <location>
        <begin position="179"/>
        <end position="197"/>
    </location>
</feature>
<accession>A0A7M5X779</accession>
<dbReference type="AlphaFoldDB" id="A0A7M5X779"/>
<feature type="compositionally biased region" description="Basic and acidic residues" evidence="1">
    <location>
        <begin position="151"/>
        <end position="171"/>
    </location>
</feature>